<keyword evidence="2" id="KW-0808">Transferase</keyword>
<evidence type="ECO:0000313" key="9">
    <source>
        <dbReference type="EMBL" id="OBY10126.1"/>
    </source>
</evidence>
<feature type="active site" description="Proton donor/acceptor" evidence="6">
    <location>
        <position position="341"/>
    </location>
</feature>
<dbReference type="InterPro" id="IPR005490">
    <property type="entry name" value="LD_TPept_cat_dom"/>
</dbReference>
<feature type="transmembrane region" description="Helical" evidence="7">
    <location>
        <begin position="21"/>
        <end position="41"/>
    </location>
</feature>
<keyword evidence="10" id="KW-1185">Reference proteome</keyword>
<evidence type="ECO:0000313" key="10">
    <source>
        <dbReference type="Proteomes" id="UP000092714"/>
    </source>
</evidence>
<dbReference type="GO" id="GO:0008360">
    <property type="term" value="P:regulation of cell shape"/>
    <property type="evidence" value="ECO:0007669"/>
    <property type="project" value="UniProtKB-UniRule"/>
</dbReference>
<keyword evidence="4 6" id="KW-0573">Peptidoglycan synthesis</keyword>
<dbReference type="GO" id="GO:0018104">
    <property type="term" value="P:peptidoglycan-protein cross-linking"/>
    <property type="evidence" value="ECO:0007669"/>
    <property type="project" value="TreeGrafter"/>
</dbReference>
<dbReference type="CDD" id="cd16913">
    <property type="entry name" value="YkuD_like"/>
    <property type="match status" value="1"/>
</dbReference>
<dbReference type="GO" id="GO:0016740">
    <property type="term" value="F:transferase activity"/>
    <property type="evidence" value="ECO:0007669"/>
    <property type="project" value="UniProtKB-KW"/>
</dbReference>
<evidence type="ECO:0000256" key="7">
    <source>
        <dbReference type="SAM" id="Phobius"/>
    </source>
</evidence>
<dbReference type="EMBL" id="MAPZ01000024">
    <property type="protein sequence ID" value="OBY10126.1"/>
    <property type="molecule type" value="Genomic_DNA"/>
</dbReference>
<dbReference type="eggNOG" id="COG1376">
    <property type="taxonomic scope" value="Bacteria"/>
</dbReference>
<dbReference type="OrthoDB" id="177750at2"/>
<dbReference type="Gene3D" id="2.40.440.10">
    <property type="entry name" value="L,D-transpeptidase catalytic domain-like"/>
    <property type="match status" value="1"/>
</dbReference>
<accession>A0A174VI90</accession>
<dbReference type="RefSeq" id="WP_027098637.1">
    <property type="nucleotide sequence ID" value="NZ_CABHIH010000004.1"/>
</dbReference>
<dbReference type="GeneID" id="42776463"/>
<keyword evidence="7" id="KW-0812">Transmembrane</keyword>
<comment type="pathway">
    <text evidence="1 6">Cell wall biogenesis; peptidoglycan biosynthesis.</text>
</comment>
<sequence>MYNNSSHLFVNNKHNKSNFKLYLSILLFVLIIVSVIIYEFFSYKLLVRNFTYYFDEKKFSNANNIVLTTENLNPFKAILLEKDLSQYFNDKLDYLSEAISDEDMSLNDALDITKEIYRYNLSSSDNTSLFTSSDNNDFNKGVSLFNSQEYAKAYDSFNKINSSDSEYKNALSYMDKCKTNIKSNLLNQVDELSSNHYYTKALSLIEDVNYILGNDNEILDKTNEIKNNRSNYLAKQNEAEQAASASIINNISTSNINELVIESLTPYLIHVDLNAQKTYIYNGNLKNWNLEKTFTCSTGIKGEETPQGIYTVKEKGQWFFSEQYNQGGKYWVQFLGDYLFHSLPYNKEKTNIVDYTLGTPASHGCIRLKDEDSKWIYDNIPKGTKVIIK</sequence>
<dbReference type="UniPathway" id="UPA00219"/>
<dbReference type="SUPFAM" id="SSF141523">
    <property type="entry name" value="L,D-transpeptidase catalytic domain-like"/>
    <property type="match status" value="1"/>
</dbReference>
<dbReference type="PANTHER" id="PTHR30582:SF2">
    <property type="entry name" value="L,D-TRANSPEPTIDASE YCIB-RELATED"/>
    <property type="match status" value="1"/>
</dbReference>
<dbReference type="Pfam" id="PF03734">
    <property type="entry name" value="YkuD"/>
    <property type="match status" value="1"/>
</dbReference>
<evidence type="ECO:0000256" key="2">
    <source>
        <dbReference type="ARBA" id="ARBA00022679"/>
    </source>
</evidence>
<name>A0A174VI90_9CLOT</name>
<keyword evidence="7" id="KW-0472">Membrane</keyword>
<dbReference type="AlphaFoldDB" id="A0A174VI90"/>
<evidence type="ECO:0000256" key="6">
    <source>
        <dbReference type="PROSITE-ProRule" id="PRU01373"/>
    </source>
</evidence>
<dbReference type="GO" id="GO:0071972">
    <property type="term" value="F:peptidoglycan L,D-transpeptidase activity"/>
    <property type="evidence" value="ECO:0007669"/>
    <property type="project" value="TreeGrafter"/>
</dbReference>
<organism evidence="9 10">
    <name type="scientific">Clostridium paraputrificum</name>
    <dbReference type="NCBI Taxonomy" id="29363"/>
    <lineage>
        <taxon>Bacteria</taxon>
        <taxon>Bacillati</taxon>
        <taxon>Bacillota</taxon>
        <taxon>Clostridia</taxon>
        <taxon>Eubacteriales</taxon>
        <taxon>Clostridiaceae</taxon>
        <taxon>Clostridium</taxon>
    </lineage>
</organism>
<evidence type="ECO:0000256" key="3">
    <source>
        <dbReference type="ARBA" id="ARBA00022960"/>
    </source>
</evidence>
<proteinExistence type="predicted"/>
<keyword evidence="3 6" id="KW-0133">Cell shape</keyword>
<dbReference type="GO" id="GO:0071555">
    <property type="term" value="P:cell wall organization"/>
    <property type="evidence" value="ECO:0007669"/>
    <property type="project" value="UniProtKB-UniRule"/>
</dbReference>
<evidence type="ECO:0000256" key="5">
    <source>
        <dbReference type="ARBA" id="ARBA00023316"/>
    </source>
</evidence>
<dbReference type="InterPro" id="IPR050979">
    <property type="entry name" value="LD-transpeptidase"/>
</dbReference>
<comment type="caution">
    <text evidence="9">The sequence shown here is derived from an EMBL/GenBank/DDBJ whole genome shotgun (WGS) entry which is preliminary data.</text>
</comment>
<dbReference type="PROSITE" id="PS52029">
    <property type="entry name" value="LD_TPASE"/>
    <property type="match status" value="1"/>
</dbReference>
<evidence type="ECO:0000256" key="1">
    <source>
        <dbReference type="ARBA" id="ARBA00004752"/>
    </source>
</evidence>
<dbReference type="InterPro" id="IPR038063">
    <property type="entry name" value="Transpep_catalytic_dom"/>
</dbReference>
<feature type="domain" description="L,D-TPase catalytic" evidence="8">
    <location>
        <begin position="267"/>
        <end position="389"/>
    </location>
</feature>
<protein>
    <recommendedName>
        <fullName evidence="8">L,D-TPase catalytic domain-containing protein</fullName>
    </recommendedName>
</protein>
<feature type="active site" description="Nucleophile" evidence="6">
    <location>
        <position position="365"/>
    </location>
</feature>
<keyword evidence="7" id="KW-1133">Transmembrane helix</keyword>
<reference evidence="9 10" key="1">
    <citation type="submission" date="2016-06" db="EMBL/GenBank/DDBJ databases">
        <authorList>
            <person name="Kjaerup R.B."/>
            <person name="Dalgaard T.S."/>
            <person name="Juul-Madsen H.R."/>
        </authorList>
    </citation>
    <scope>NUCLEOTIDE SEQUENCE [LARGE SCALE GENOMIC DNA]</scope>
    <source>
        <strain evidence="9 10">373-A1</strain>
    </source>
</reference>
<dbReference type="PANTHER" id="PTHR30582">
    <property type="entry name" value="L,D-TRANSPEPTIDASE"/>
    <property type="match status" value="1"/>
</dbReference>
<evidence type="ECO:0000256" key="4">
    <source>
        <dbReference type="ARBA" id="ARBA00022984"/>
    </source>
</evidence>
<gene>
    <name evidence="9" type="ORF">CP373A1_11535</name>
</gene>
<dbReference type="Proteomes" id="UP000092714">
    <property type="component" value="Unassembled WGS sequence"/>
</dbReference>
<evidence type="ECO:0000259" key="8">
    <source>
        <dbReference type="PROSITE" id="PS52029"/>
    </source>
</evidence>
<dbReference type="GO" id="GO:0005576">
    <property type="term" value="C:extracellular region"/>
    <property type="evidence" value="ECO:0007669"/>
    <property type="project" value="TreeGrafter"/>
</dbReference>
<keyword evidence="5 6" id="KW-0961">Cell wall biogenesis/degradation</keyword>